<dbReference type="RefSeq" id="WP_185024739.1">
    <property type="nucleotide sequence ID" value="NZ_JACHMQ010000001.1"/>
</dbReference>
<organism evidence="1 2">
    <name type="scientific">Actinomadura coerulea</name>
    <dbReference type="NCBI Taxonomy" id="46159"/>
    <lineage>
        <taxon>Bacteria</taxon>
        <taxon>Bacillati</taxon>
        <taxon>Actinomycetota</taxon>
        <taxon>Actinomycetes</taxon>
        <taxon>Streptosporangiales</taxon>
        <taxon>Thermomonosporaceae</taxon>
        <taxon>Actinomadura</taxon>
    </lineage>
</organism>
<dbReference type="SUPFAM" id="SSF51445">
    <property type="entry name" value="(Trans)glycosidases"/>
    <property type="match status" value="1"/>
</dbReference>
<sequence>MTLVGAAVTPLSGQSWTAAISAFETLTGRPLPVRRCYDGAPPSSVGASQLRYDVGVRRSVYSVKPTMSTPLSTLQALASDIVAKGAQCDVIIYHEPVDNMSGDAFISLYRRSAPPFRAVGVKVGICFTNYSCNLPYSDPQSALRNYWPDQGLVDFIAIDEYPIGEITSTGDATPMDVRTRRVCQFADAHGIPLGLAEYGVDASWDVIKSERWMRSVTDWGRARANLGHPLRWASYFHSDVGGDYRLTRPEHLDAYGDTAQLLK</sequence>
<dbReference type="Proteomes" id="UP000546324">
    <property type="component" value="Unassembled WGS sequence"/>
</dbReference>
<dbReference type="Gene3D" id="3.20.20.80">
    <property type="entry name" value="Glycosidases"/>
    <property type="match status" value="1"/>
</dbReference>
<dbReference type="AlphaFoldDB" id="A0A7X0FWV1"/>
<keyword evidence="2" id="KW-1185">Reference proteome</keyword>
<comment type="caution">
    <text evidence="1">The sequence shown here is derived from an EMBL/GenBank/DDBJ whole genome shotgun (WGS) entry which is preliminary data.</text>
</comment>
<evidence type="ECO:0000313" key="1">
    <source>
        <dbReference type="EMBL" id="MBB6395202.1"/>
    </source>
</evidence>
<evidence type="ECO:0000313" key="2">
    <source>
        <dbReference type="Proteomes" id="UP000546324"/>
    </source>
</evidence>
<dbReference type="EMBL" id="JACHMQ010000001">
    <property type="protein sequence ID" value="MBB6395202.1"/>
    <property type="molecule type" value="Genomic_DNA"/>
</dbReference>
<proteinExistence type="predicted"/>
<gene>
    <name evidence="1" type="ORF">BKA00_002116</name>
</gene>
<protein>
    <submittedName>
        <fullName evidence="1">Uncharacterized protein</fullName>
    </submittedName>
</protein>
<dbReference type="InterPro" id="IPR017853">
    <property type="entry name" value="GH"/>
</dbReference>
<name>A0A7X0FWV1_9ACTN</name>
<reference evidence="1 2" key="1">
    <citation type="submission" date="2020-08" db="EMBL/GenBank/DDBJ databases">
        <title>Sequencing the genomes of 1000 actinobacteria strains.</title>
        <authorList>
            <person name="Klenk H.-P."/>
        </authorList>
    </citation>
    <scope>NUCLEOTIDE SEQUENCE [LARGE SCALE GENOMIC DNA]</scope>
    <source>
        <strain evidence="1 2">DSM 43675</strain>
    </source>
</reference>
<accession>A0A7X0FWV1</accession>